<keyword evidence="4" id="KW-1185">Reference proteome</keyword>
<keyword evidence="3" id="KW-0547">Nucleotide-binding</keyword>
<gene>
    <name evidence="3" type="primary">WP0319</name>
    <name evidence="3" type="ORF">TNCT_127771</name>
</gene>
<feature type="domain" description="SWIM-type" evidence="2">
    <location>
        <begin position="1"/>
        <end position="25"/>
    </location>
</feature>
<dbReference type="GO" id="GO:0008270">
    <property type="term" value="F:zinc ion binding"/>
    <property type="evidence" value="ECO:0007669"/>
    <property type="project" value="UniProtKB-KW"/>
</dbReference>
<dbReference type="GO" id="GO:0004386">
    <property type="term" value="F:helicase activity"/>
    <property type="evidence" value="ECO:0007669"/>
    <property type="project" value="UniProtKB-KW"/>
</dbReference>
<keyword evidence="1" id="KW-0479">Metal-binding</keyword>
<accession>A0A8X6LDZ2</accession>
<dbReference type="AlphaFoldDB" id="A0A8X6LDZ2"/>
<dbReference type="EMBL" id="BMAO01035434">
    <property type="protein sequence ID" value="GFR03624.1"/>
    <property type="molecule type" value="Genomic_DNA"/>
</dbReference>
<dbReference type="PANTHER" id="PTHR38133:SF1">
    <property type="entry name" value="SLR1429 PROTEIN"/>
    <property type="match status" value="1"/>
</dbReference>
<evidence type="ECO:0000259" key="2">
    <source>
        <dbReference type="PROSITE" id="PS50966"/>
    </source>
</evidence>
<dbReference type="Pfam" id="PF04434">
    <property type="entry name" value="SWIM"/>
    <property type="match status" value="1"/>
</dbReference>
<protein>
    <submittedName>
        <fullName evidence="3">Helicase, SNF2 family</fullName>
    </submittedName>
</protein>
<sequence length="98" mass="10918">MNASCNCPDWAMPCKHIAAVIYLIAAEIDKNPFVIFNIHNCDLLSLIDDFGNGKLENIQSILKINDLFKSSSKVKVYDQVNLNDIDLSTSTTCLELNP</sequence>
<proteinExistence type="predicted"/>
<organism evidence="3 4">
    <name type="scientific">Trichonephila clavata</name>
    <name type="common">Joro spider</name>
    <name type="synonym">Nephila clavata</name>
    <dbReference type="NCBI Taxonomy" id="2740835"/>
    <lineage>
        <taxon>Eukaryota</taxon>
        <taxon>Metazoa</taxon>
        <taxon>Ecdysozoa</taxon>
        <taxon>Arthropoda</taxon>
        <taxon>Chelicerata</taxon>
        <taxon>Arachnida</taxon>
        <taxon>Araneae</taxon>
        <taxon>Araneomorphae</taxon>
        <taxon>Entelegynae</taxon>
        <taxon>Araneoidea</taxon>
        <taxon>Nephilidae</taxon>
        <taxon>Trichonephila</taxon>
    </lineage>
</organism>
<evidence type="ECO:0000313" key="4">
    <source>
        <dbReference type="Proteomes" id="UP000887116"/>
    </source>
</evidence>
<dbReference type="OrthoDB" id="9993242at2759"/>
<reference evidence="3" key="1">
    <citation type="submission" date="2020-07" db="EMBL/GenBank/DDBJ databases">
        <title>Multicomponent nature underlies the extraordinary mechanical properties of spider dragline silk.</title>
        <authorList>
            <person name="Kono N."/>
            <person name="Nakamura H."/>
            <person name="Mori M."/>
            <person name="Yoshida Y."/>
            <person name="Ohtoshi R."/>
            <person name="Malay A.D."/>
            <person name="Moran D.A.P."/>
            <person name="Tomita M."/>
            <person name="Numata K."/>
            <person name="Arakawa K."/>
        </authorList>
    </citation>
    <scope>NUCLEOTIDE SEQUENCE</scope>
</reference>
<evidence type="ECO:0000313" key="3">
    <source>
        <dbReference type="EMBL" id="GFR03624.1"/>
    </source>
</evidence>
<dbReference type="InterPro" id="IPR007527">
    <property type="entry name" value="Znf_SWIM"/>
</dbReference>
<keyword evidence="3" id="KW-0347">Helicase</keyword>
<comment type="caution">
    <text evidence="3">The sequence shown here is derived from an EMBL/GenBank/DDBJ whole genome shotgun (WGS) entry which is preliminary data.</text>
</comment>
<keyword evidence="1" id="KW-0862">Zinc</keyword>
<dbReference type="PROSITE" id="PS50966">
    <property type="entry name" value="ZF_SWIM"/>
    <property type="match status" value="1"/>
</dbReference>
<keyword evidence="3" id="KW-0378">Hydrolase</keyword>
<dbReference type="Proteomes" id="UP000887116">
    <property type="component" value="Unassembled WGS sequence"/>
</dbReference>
<dbReference type="PANTHER" id="PTHR38133">
    <property type="entry name" value="SLR1429 PROTEIN"/>
    <property type="match status" value="1"/>
</dbReference>
<keyword evidence="1" id="KW-0863">Zinc-finger</keyword>
<name>A0A8X6LDZ2_TRICU</name>
<evidence type="ECO:0000256" key="1">
    <source>
        <dbReference type="PROSITE-ProRule" id="PRU00325"/>
    </source>
</evidence>
<keyword evidence="3" id="KW-0067">ATP-binding</keyword>